<evidence type="ECO:0000256" key="1">
    <source>
        <dbReference type="ARBA" id="ARBA00022448"/>
    </source>
</evidence>
<dbReference type="Pfam" id="PF02589">
    <property type="entry name" value="LUD_dom"/>
    <property type="match status" value="1"/>
</dbReference>
<name>A0ABW1DG98_9DEIO</name>
<keyword evidence="6" id="KW-0408">Iron</keyword>
<dbReference type="PANTHER" id="PTHR47153">
    <property type="entry name" value="LACTATE UTILIZATION PROTEIN B"/>
    <property type="match status" value="1"/>
</dbReference>
<dbReference type="InterPro" id="IPR017900">
    <property type="entry name" value="4Fe4S_Fe_S_CS"/>
</dbReference>
<dbReference type="Gene3D" id="1.10.1060.10">
    <property type="entry name" value="Alpha-helical ferredoxin"/>
    <property type="match status" value="1"/>
</dbReference>
<evidence type="ECO:0000259" key="10">
    <source>
        <dbReference type="Pfam" id="PF11870"/>
    </source>
</evidence>
<feature type="domain" description="4Fe-4S ferredoxin-type" evidence="11">
    <location>
        <begin position="311"/>
        <end position="378"/>
    </location>
</feature>
<evidence type="ECO:0000313" key="13">
    <source>
        <dbReference type="Proteomes" id="UP001595979"/>
    </source>
</evidence>
<keyword evidence="4" id="KW-0677">Repeat</keyword>
<evidence type="ECO:0000313" key="12">
    <source>
        <dbReference type="EMBL" id="MFC5847210.1"/>
    </source>
</evidence>
<keyword evidence="7" id="KW-0411">Iron-sulfur</keyword>
<dbReference type="InterPro" id="IPR037171">
    <property type="entry name" value="NagB/RpiA_transferase-like"/>
</dbReference>
<dbReference type="InterPro" id="IPR024569">
    <property type="entry name" value="LutB_C"/>
</dbReference>
<dbReference type="PANTHER" id="PTHR47153:SF2">
    <property type="entry name" value="LACTATE UTILIZATION PROTEIN B"/>
    <property type="match status" value="1"/>
</dbReference>
<feature type="region of interest" description="Disordered" evidence="8">
    <location>
        <begin position="1"/>
        <end position="23"/>
    </location>
</feature>
<proteinExistence type="predicted"/>
<keyword evidence="5" id="KW-0249">Electron transport</keyword>
<dbReference type="Proteomes" id="UP001595979">
    <property type="component" value="Unassembled WGS sequence"/>
</dbReference>
<feature type="domain" description="Lactate utilization protein B C-terminal" evidence="10">
    <location>
        <begin position="394"/>
        <end position="468"/>
    </location>
</feature>
<sequence>MSAGGIHPARPFPDAARETLGDTQMRRNLRHATTTIREKRLRAVAELPDWEAIRAQGAALKDATLADLAEHLLTLEASVKARGGQVHWARDAAEAREIVAGLAAAHEVQEVIKVKSISTDEIELNAALGARGIHAVETDLAELIVQLADDTPSHILVPAIHKNRAEIRELFRRRLGAELLTDEPAVLAEAARLYLREKFLTTRVAVSGANFAVADSGTVCVVESEGNGRMCLTLPDVLISVMGIEKVLPTWDDLAPFLRLLPRSSTAERMNPYTSFWSGVRPGDGPQEFHLVLLDNGRTDVLADAAARATLRCIRCSACLNVCPVYERTGGHAYGSVYPGPIGAILTPQLLGLEDENANTLPWASSLCGACYDACPVMINIPEILIYLRGQITPHKAPDAESVAMKTAAWVFGEPFRFEGALKLARTGQGPLVKHGAIRALPGLLGGWTSSRDLSPFPPRSFREVWRQDLEAEG</sequence>
<evidence type="ECO:0000256" key="3">
    <source>
        <dbReference type="ARBA" id="ARBA00022723"/>
    </source>
</evidence>
<dbReference type="InterPro" id="IPR024185">
    <property type="entry name" value="FTHF_cligase-like_sf"/>
</dbReference>
<evidence type="ECO:0000256" key="6">
    <source>
        <dbReference type="ARBA" id="ARBA00023004"/>
    </source>
</evidence>
<keyword evidence="13" id="KW-1185">Reference proteome</keyword>
<dbReference type="InterPro" id="IPR004452">
    <property type="entry name" value="LutB/LldF"/>
</dbReference>
<feature type="domain" description="LUD" evidence="9">
    <location>
        <begin position="76"/>
        <end position="293"/>
    </location>
</feature>
<keyword evidence="2" id="KW-0004">4Fe-4S</keyword>
<reference evidence="13" key="1">
    <citation type="journal article" date="2019" name="Int. J. Syst. Evol. Microbiol.">
        <title>The Global Catalogue of Microorganisms (GCM) 10K type strain sequencing project: providing services to taxonomists for standard genome sequencing and annotation.</title>
        <authorList>
            <consortium name="The Broad Institute Genomics Platform"/>
            <consortium name="The Broad Institute Genome Sequencing Center for Infectious Disease"/>
            <person name="Wu L."/>
            <person name="Ma J."/>
        </authorList>
    </citation>
    <scope>NUCLEOTIDE SEQUENCE [LARGE SCALE GENOMIC DNA]</scope>
    <source>
        <strain evidence="13">CGMCC 1.15053</strain>
    </source>
</reference>
<dbReference type="SUPFAM" id="SSF100950">
    <property type="entry name" value="NagB/RpiA/CoA transferase-like"/>
    <property type="match status" value="1"/>
</dbReference>
<keyword evidence="3" id="KW-0479">Metal-binding</keyword>
<gene>
    <name evidence="12" type="ORF">ACFPQ6_02710</name>
</gene>
<organism evidence="12 13">
    <name type="scientific">Deinococcus petrolearius</name>
    <dbReference type="NCBI Taxonomy" id="1751295"/>
    <lineage>
        <taxon>Bacteria</taxon>
        <taxon>Thermotogati</taxon>
        <taxon>Deinococcota</taxon>
        <taxon>Deinococci</taxon>
        <taxon>Deinococcales</taxon>
        <taxon>Deinococcaceae</taxon>
        <taxon>Deinococcus</taxon>
    </lineage>
</organism>
<dbReference type="RefSeq" id="WP_380046152.1">
    <property type="nucleotide sequence ID" value="NZ_JBHSOH010000004.1"/>
</dbReference>
<evidence type="ECO:0000259" key="9">
    <source>
        <dbReference type="Pfam" id="PF02589"/>
    </source>
</evidence>
<comment type="caution">
    <text evidence="12">The sequence shown here is derived from an EMBL/GenBank/DDBJ whole genome shotgun (WGS) entry which is preliminary data.</text>
</comment>
<dbReference type="InterPro" id="IPR017896">
    <property type="entry name" value="4Fe4S_Fe-S-bd"/>
</dbReference>
<evidence type="ECO:0000256" key="8">
    <source>
        <dbReference type="SAM" id="MobiDB-lite"/>
    </source>
</evidence>
<dbReference type="Gene3D" id="3.40.50.10420">
    <property type="entry name" value="NagB/RpiA/CoA transferase-like"/>
    <property type="match status" value="1"/>
</dbReference>
<evidence type="ECO:0000256" key="7">
    <source>
        <dbReference type="ARBA" id="ARBA00023014"/>
    </source>
</evidence>
<evidence type="ECO:0000256" key="4">
    <source>
        <dbReference type="ARBA" id="ARBA00022737"/>
    </source>
</evidence>
<keyword evidence="1" id="KW-0813">Transport</keyword>
<dbReference type="InterPro" id="IPR003741">
    <property type="entry name" value="LUD_dom"/>
</dbReference>
<evidence type="ECO:0000259" key="11">
    <source>
        <dbReference type="Pfam" id="PF13183"/>
    </source>
</evidence>
<dbReference type="SUPFAM" id="SSF54862">
    <property type="entry name" value="4Fe-4S ferredoxins"/>
    <property type="match status" value="1"/>
</dbReference>
<dbReference type="InterPro" id="IPR009051">
    <property type="entry name" value="Helical_ferredxn"/>
</dbReference>
<dbReference type="Pfam" id="PF13183">
    <property type="entry name" value="Fer4_8"/>
    <property type="match status" value="1"/>
</dbReference>
<dbReference type="Pfam" id="PF11870">
    <property type="entry name" value="LutB_C"/>
    <property type="match status" value="1"/>
</dbReference>
<accession>A0ABW1DG98</accession>
<evidence type="ECO:0000256" key="2">
    <source>
        <dbReference type="ARBA" id="ARBA00022485"/>
    </source>
</evidence>
<evidence type="ECO:0000256" key="5">
    <source>
        <dbReference type="ARBA" id="ARBA00022982"/>
    </source>
</evidence>
<dbReference type="EMBL" id="JBHSOH010000004">
    <property type="protein sequence ID" value="MFC5847210.1"/>
    <property type="molecule type" value="Genomic_DNA"/>
</dbReference>
<dbReference type="PROSITE" id="PS00198">
    <property type="entry name" value="4FE4S_FER_1"/>
    <property type="match status" value="1"/>
</dbReference>
<protein>
    <submittedName>
        <fullName evidence="12">Lactate utilization protein B</fullName>
    </submittedName>
</protein>